<evidence type="ECO:0000313" key="2">
    <source>
        <dbReference type="Proteomes" id="UP000472372"/>
    </source>
</evidence>
<name>A0A6S6VQ82_9PLEO</name>
<dbReference type="AlphaFoldDB" id="A0A6S6VQ82"/>
<accession>A0A6S6VQ82</accession>
<gene>
    <name evidence="1" type="ORF">PTTW11_00173</name>
</gene>
<reference evidence="1" key="1">
    <citation type="submission" date="2021-02" db="EMBL/GenBank/DDBJ databases">
        <authorList>
            <person name="Syme A R."/>
            <person name="Syme A R."/>
            <person name="Moolhuijzen P."/>
        </authorList>
    </citation>
    <scope>NUCLEOTIDE SEQUENCE</scope>
    <source>
        <strain evidence="1">W1-1</strain>
    </source>
</reference>
<protein>
    <submittedName>
        <fullName evidence="1">Uncharacterized protein</fullName>
    </submittedName>
</protein>
<organism evidence="1 2">
    <name type="scientific">Pyrenophora teres f. teres</name>
    <dbReference type="NCBI Taxonomy" id="97479"/>
    <lineage>
        <taxon>Eukaryota</taxon>
        <taxon>Fungi</taxon>
        <taxon>Dikarya</taxon>
        <taxon>Ascomycota</taxon>
        <taxon>Pezizomycotina</taxon>
        <taxon>Dothideomycetes</taxon>
        <taxon>Pleosporomycetidae</taxon>
        <taxon>Pleosporales</taxon>
        <taxon>Pleosporineae</taxon>
        <taxon>Pleosporaceae</taxon>
        <taxon>Pyrenophora</taxon>
    </lineage>
</organism>
<evidence type="ECO:0000313" key="1">
    <source>
        <dbReference type="EMBL" id="CAE6995727.1"/>
    </source>
</evidence>
<proteinExistence type="predicted"/>
<sequence length="243" mass="25042">MFQTTFSTIFLAFLASFPHVARATHAEDVSWAVSILSDLPVTLATPFCETFVASYAPTTGVGGAGAGGATVTVTSTVAPESCGTVTPTPTPTSPTPVVVTAYSTTTITYITTSTILVAPTAPVTGGYKKRDTWCPNEGVPCRLAQYDYPTICEACEAFLGNSGAVTVTVTATATTCGTAPVEEPTGVYGGGYGSGYGGGYGSGYGDGYGDNGYDDIVPAFGDDWYDQAPYNSDENGGYYYGDY</sequence>
<dbReference type="Proteomes" id="UP000472372">
    <property type="component" value="Chromosome 1"/>
</dbReference>
<dbReference type="EMBL" id="HG992977">
    <property type="protein sequence ID" value="CAE6995727.1"/>
    <property type="molecule type" value="Genomic_DNA"/>
</dbReference>